<evidence type="ECO:0008006" key="3">
    <source>
        <dbReference type="Google" id="ProtNLM"/>
    </source>
</evidence>
<dbReference type="SUPFAM" id="SSF53067">
    <property type="entry name" value="Actin-like ATPase domain"/>
    <property type="match status" value="1"/>
</dbReference>
<name>B1Y071_LEPCP</name>
<dbReference type="EMBL" id="CP001013">
    <property type="protein sequence ID" value="ACB35352.1"/>
    <property type="molecule type" value="Genomic_DNA"/>
</dbReference>
<organism evidence="1 2">
    <name type="scientific">Leptothrix cholodnii (strain ATCC 51168 / LMG 8142 / SP-6)</name>
    <name type="common">Leptothrix discophora (strain SP-6)</name>
    <dbReference type="NCBI Taxonomy" id="395495"/>
    <lineage>
        <taxon>Bacteria</taxon>
        <taxon>Pseudomonadati</taxon>
        <taxon>Pseudomonadota</taxon>
        <taxon>Betaproteobacteria</taxon>
        <taxon>Burkholderiales</taxon>
        <taxon>Sphaerotilaceae</taxon>
        <taxon>Leptothrix</taxon>
    </lineage>
</organism>
<evidence type="ECO:0000313" key="1">
    <source>
        <dbReference type="EMBL" id="ACB35352.1"/>
    </source>
</evidence>
<accession>B1Y071</accession>
<gene>
    <name evidence="1" type="ordered locus">Lcho_3092</name>
</gene>
<evidence type="ECO:0000313" key="2">
    <source>
        <dbReference type="Proteomes" id="UP000001693"/>
    </source>
</evidence>
<dbReference type="OrthoDB" id="5296002at2"/>
<keyword evidence="2" id="KW-1185">Reference proteome</keyword>
<dbReference type="STRING" id="395495.Lcho_3092"/>
<protein>
    <recommendedName>
        <fullName evidence="3">Agglutinin biogenesis protein MshI</fullName>
    </recommendedName>
</protein>
<dbReference type="HOGENOM" id="CLU_075009_1_0_4"/>
<reference evidence="1 2" key="1">
    <citation type="submission" date="2008-03" db="EMBL/GenBank/DDBJ databases">
        <title>Complete sequence of Leptothrix cholodnii SP-6.</title>
        <authorList>
            <consortium name="US DOE Joint Genome Institute"/>
            <person name="Copeland A."/>
            <person name="Lucas S."/>
            <person name="Lapidus A."/>
            <person name="Glavina del Rio T."/>
            <person name="Dalin E."/>
            <person name="Tice H."/>
            <person name="Bruce D."/>
            <person name="Goodwin L."/>
            <person name="Pitluck S."/>
            <person name="Chertkov O."/>
            <person name="Brettin T."/>
            <person name="Detter J.C."/>
            <person name="Han C."/>
            <person name="Kuske C.R."/>
            <person name="Schmutz J."/>
            <person name="Larimer F."/>
            <person name="Land M."/>
            <person name="Hauser L."/>
            <person name="Kyrpides N."/>
            <person name="Lykidis A."/>
            <person name="Emerson D."/>
            <person name="Richardson P."/>
        </authorList>
    </citation>
    <scope>NUCLEOTIDE SEQUENCE [LARGE SCALE GENOMIC DNA]</scope>
    <source>
        <strain evidence="2">ATCC 51168 / LMG 8142 / SP-6</strain>
    </source>
</reference>
<dbReference type="AlphaFoldDB" id="B1Y071"/>
<proteinExistence type="predicted"/>
<dbReference type="Proteomes" id="UP000001693">
    <property type="component" value="Chromosome"/>
</dbReference>
<dbReference type="eggNOG" id="COG4972">
    <property type="taxonomic scope" value="Bacteria"/>
</dbReference>
<dbReference type="KEGG" id="lch:Lcho_3092"/>
<sequence>MLVWSVKRLQPGWIAVAPTGATAQAVHVVWPAGERPALRWACSTDWADPATGLRQLRRSLPLQQHRCVALLQRHQYQLLPMDAPDVPRPDWRDAVRWRLKDMVDFPVEDAGIDLLEIPAEHSQRGRAGLLAAVAPRRELEALVQAGDSARTPWQALDLPDTALRNLCALTEEPGRGQALLSLGAAHSALVITAHGELLLSRQIDITLAQLGEADADTRQATWDRAALELQRTLDNFERQFNRVGLSRLLVSPAAPEGFVAYLGELVYLPVQNFALDQAVDLSAVPLLADPLEQARYLCAIGAALRTD</sequence>
<dbReference type="RefSeq" id="WP_012348103.1">
    <property type="nucleotide sequence ID" value="NC_010524.1"/>
</dbReference>
<dbReference type="InterPro" id="IPR043129">
    <property type="entry name" value="ATPase_NBD"/>
</dbReference>